<accession>A0A0L0DBU8</accession>
<name>A0A0L0DBU8_THETB</name>
<evidence type="ECO:0000313" key="3">
    <source>
        <dbReference type="Proteomes" id="UP000054408"/>
    </source>
</evidence>
<proteinExistence type="predicted"/>
<feature type="region of interest" description="Disordered" evidence="1">
    <location>
        <begin position="529"/>
        <end position="558"/>
    </location>
</feature>
<sequence>RDSRSIVPSGLNDFRPRIPLTELAIVRPDPFEHVDIPLGLPVVPLYEDDFVDALRASVAVPAGTQWSYPARLTLSNAQYKVYSVAVIDSWNEPVKPLSGDELARRVSSWALNNSGRFHLFFNYLLMADKDSLPSASTMYDAAIALRDLIDTSLGYVANSVLTPTFDQRVTMVVATRKSIWDALSALMATFQKFKALRAESYLIDHARRVQHAKFTPRMYAFIGAKLLIAFIHSGVLHSSFDFTIETYKEYGPLLVLVARFNMLVCGRPPRLSSITSMTAEALRAPLTPRDDTTLDASPKPAYPSAALAAFDGQDRIVAALNDIVYINVATKNKRNENIVTEPLPLSRLVVEMLLRMNARVRQLNIDGILDSPLALPHWRNPSQRLSGDIDRAARAAGLVHNALEAAVIAYDGSLDAYPDVVEDFAALATSRFIRKHIDQVLVDSPCDTALDAILNLGMGHSRETSEVFYSRELRGLTTARLAVYQHVRETVLASRDGVFFRLLSSVARPTADSDADASVGLNFDAVATPSTPLTSSRSTRGRRQPDTPGSVARADWNREDKETLADLFAYMAEQNVPPSQHALPWEN</sequence>
<evidence type="ECO:0000256" key="1">
    <source>
        <dbReference type="SAM" id="MobiDB-lite"/>
    </source>
</evidence>
<dbReference type="Proteomes" id="UP000054408">
    <property type="component" value="Unassembled WGS sequence"/>
</dbReference>
<feature type="compositionally biased region" description="Low complexity" evidence="1">
    <location>
        <begin position="529"/>
        <end position="538"/>
    </location>
</feature>
<keyword evidence="3" id="KW-1185">Reference proteome</keyword>
<organism evidence="2 3">
    <name type="scientific">Thecamonas trahens ATCC 50062</name>
    <dbReference type="NCBI Taxonomy" id="461836"/>
    <lineage>
        <taxon>Eukaryota</taxon>
        <taxon>Apusozoa</taxon>
        <taxon>Apusomonadida</taxon>
        <taxon>Apusomonadidae</taxon>
        <taxon>Thecamonas</taxon>
    </lineage>
</organism>
<dbReference type="GeneID" id="25565353"/>
<protein>
    <submittedName>
        <fullName evidence="2">Uncharacterized protein</fullName>
    </submittedName>
</protein>
<dbReference type="AlphaFoldDB" id="A0A0L0DBU8"/>
<reference evidence="2 3" key="1">
    <citation type="submission" date="2010-05" db="EMBL/GenBank/DDBJ databases">
        <title>The Genome Sequence of Thecamonas trahens ATCC 50062.</title>
        <authorList>
            <consortium name="The Broad Institute Genome Sequencing Platform"/>
            <person name="Russ C."/>
            <person name="Cuomo C."/>
            <person name="Shea T."/>
            <person name="Young S.K."/>
            <person name="Zeng Q."/>
            <person name="Koehrsen M."/>
            <person name="Haas B."/>
            <person name="Borodovsky M."/>
            <person name="Guigo R."/>
            <person name="Alvarado L."/>
            <person name="Berlin A."/>
            <person name="Bochicchio J."/>
            <person name="Borenstein D."/>
            <person name="Chapman S."/>
            <person name="Chen Z."/>
            <person name="Freedman E."/>
            <person name="Gellesch M."/>
            <person name="Goldberg J."/>
            <person name="Griggs A."/>
            <person name="Gujja S."/>
            <person name="Heilman E."/>
            <person name="Heiman D."/>
            <person name="Hepburn T."/>
            <person name="Howarth C."/>
            <person name="Jen D."/>
            <person name="Larson L."/>
            <person name="Mehta T."/>
            <person name="Park D."/>
            <person name="Pearson M."/>
            <person name="Roberts A."/>
            <person name="Saif S."/>
            <person name="Shenoy N."/>
            <person name="Sisk P."/>
            <person name="Stolte C."/>
            <person name="Sykes S."/>
            <person name="Thomson T."/>
            <person name="Walk T."/>
            <person name="White J."/>
            <person name="Yandava C."/>
            <person name="Burger G."/>
            <person name="Gray M.W."/>
            <person name="Holland P.W.H."/>
            <person name="King N."/>
            <person name="Lang F.B.F."/>
            <person name="Roger A.J."/>
            <person name="Ruiz-Trillo I."/>
            <person name="Lander E."/>
            <person name="Nusbaum C."/>
        </authorList>
    </citation>
    <scope>NUCLEOTIDE SEQUENCE [LARGE SCALE GENOMIC DNA]</scope>
    <source>
        <strain evidence="2 3">ATCC 50062</strain>
    </source>
</reference>
<dbReference type="EMBL" id="GL349457">
    <property type="protein sequence ID" value="KNC49817.1"/>
    <property type="molecule type" value="Genomic_DNA"/>
</dbReference>
<gene>
    <name evidence="2" type="ORF">AMSG_06098</name>
</gene>
<evidence type="ECO:0000313" key="2">
    <source>
        <dbReference type="EMBL" id="KNC49817.1"/>
    </source>
</evidence>
<feature type="non-terminal residue" evidence="2">
    <location>
        <position position="1"/>
    </location>
</feature>
<dbReference type="RefSeq" id="XP_013757599.1">
    <property type="nucleotide sequence ID" value="XM_013902145.1"/>
</dbReference>